<dbReference type="Pfam" id="PF22725">
    <property type="entry name" value="GFO_IDH_MocA_C3"/>
    <property type="match status" value="1"/>
</dbReference>
<dbReference type="PANTHER" id="PTHR43708:SF5">
    <property type="entry name" value="CONSERVED EXPRESSED OXIDOREDUCTASE (EUROFUNG)-RELATED"/>
    <property type="match status" value="1"/>
</dbReference>
<proteinExistence type="inferred from homology"/>
<keyword evidence="6" id="KW-1185">Reference proteome</keyword>
<evidence type="ECO:0000313" key="5">
    <source>
        <dbReference type="EMBL" id="QDV58061.1"/>
    </source>
</evidence>
<dbReference type="SUPFAM" id="SSF51735">
    <property type="entry name" value="NAD(P)-binding Rossmann-fold domains"/>
    <property type="match status" value="1"/>
</dbReference>
<dbReference type="RefSeq" id="WP_145288042.1">
    <property type="nucleotide sequence ID" value="NZ_CP036318.1"/>
</dbReference>
<evidence type="ECO:0000313" key="6">
    <source>
        <dbReference type="Proteomes" id="UP000316770"/>
    </source>
</evidence>
<sequence>MSSNDDYGLSKPKAVVAIDPPAIDYRPPTPRNCDRKIALIGAGGISQSHLAAYRRAGFNVAAIVDRTLSKAEAMRDQYFPNAETLTDYRALLTRDDLEVFDVTPHPADRLPILEDAIAAGKHVLSQKPLVLDLDDGQRLASLAAQHRVQLAVNQNGRWAPHFRYMLQAVRSGLIGDVVSIDFALQWDQTWIAGIEALEQIDHLILFDFGIHWFDITTCLMAGQTPRNVWALATKQREQKYRPAALATAVVEYPGAQVRIAFNGHVTRGESDVTTIVGTHGTLRSQGPGLNDQPRIDGFLPDGTFHAALEGCWFEQGFQGAMAELLCAIEDDRAPEHNATQNLESLALCFAAVESANSGRVVPVGSVRRIENQRG</sequence>
<organism evidence="5 6">
    <name type="scientific">Rosistilla oblonga</name>
    <dbReference type="NCBI Taxonomy" id="2527990"/>
    <lineage>
        <taxon>Bacteria</taxon>
        <taxon>Pseudomonadati</taxon>
        <taxon>Planctomycetota</taxon>
        <taxon>Planctomycetia</taxon>
        <taxon>Pirellulales</taxon>
        <taxon>Pirellulaceae</taxon>
        <taxon>Rosistilla</taxon>
    </lineage>
</organism>
<evidence type="ECO:0000256" key="2">
    <source>
        <dbReference type="ARBA" id="ARBA00023002"/>
    </source>
</evidence>
<feature type="domain" description="GFO/IDH/MocA-like oxidoreductase" evidence="4">
    <location>
        <begin position="162"/>
        <end position="283"/>
    </location>
</feature>
<dbReference type="Pfam" id="PF01408">
    <property type="entry name" value="GFO_IDH_MocA"/>
    <property type="match status" value="1"/>
</dbReference>
<evidence type="ECO:0000259" key="3">
    <source>
        <dbReference type="Pfam" id="PF01408"/>
    </source>
</evidence>
<dbReference type="SUPFAM" id="SSF55347">
    <property type="entry name" value="Glyceraldehyde-3-phosphate dehydrogenase-like, C-terminal domain"/>
    <property type="match status" value="1"/>
</dbReference>
<evidence type="ECO:0000256" key="1">
    <source>
        <dbReference type="ARBA" id="ARBA00010928"/>
    </source>
</evidence>
<dbReference type="EC" id="1.1.1.18" evidence="5"/>
<dbReference type="EMBL" id="CP036318">
    <property type="protein sequence ID" value="QDV58061.1"/>
    <property type="molecule type" value="Genomic_DNA"/>
</dbReference>
<dbReference type="Proteomes" id="UP000316770">
    <property type="component" value="Chromosome"/>
</dbReference>
<dbReference type="InterPro" id="IPR051317">
    <property type="entry name" value="Gfo/Idh/MocA_oxidoreduct"/>
</dbReference>
<gene>
    <name evidence="5" type="primary">iolG_13</name>
    <name evidence="5" type="ORF">Mal33_40780</name>
</gene>
<dbReference type="PANTHER" id="PTHR43708">
    <property type="entry name" value="CONSERVED EXPRESSED OXIDOREDUCTASE (EUROFUNG)"/>
    <property type="match status" value="1"/>
</dbReference>
<dbReference type="InterPro" id="IPR055170">
    <property type="entry name" value="GFO_IDH_MocA-like_dom"/>
</dbReference>
<name>A0A518IY97_9BACT</name>
<dbReference type="Gene3D" id="3.40.50.720">
    <property type="entry name" value="NAD(P)-binding Rossmann-like Domain"/>
    <property type="match status" value="1"/>
</dbReference>
<dbReference type="Gene3D" id="3.30.360.10">
    <property type="entry name" value="Dihydrodipicolinate Reductase, domain 2"/>
    <property type="match status" value="1"/>
</dbReference>
<comment type="similarity">
    <text evidence="1">Belongs to the Gfo/Idh/MocA family.</text>
</comment>
<dbReference type="GO" id="GO:0050112">
    <property type="term" value="F:inositol 2-dehydrogenase (NAD+) activity"/>
    <property type="evidence" value="ECO:0007669"/>
    <property type="project" value="UniProtKB-EC"/>
</dbReference>
<dbReference type="GO" id="GO:0000166">
    <property type="term" value="F:nucleotide binding"/>
    <property type="evidence" value="ECO:0007669"/>
    <property type="project" value="InterPro"/>
</dbReference>
<dbReference type="AlphaFoldDB" id="A0A518IY97"/>
<feature type="domain" description="Gfo/Idh/MocA-like oxidoreductase N-terminal" evidence="3">
    <location>
        <begin position="36"/>
        <end position="153"/>
    </location>
</feature>
<protein>
    <submittedName>
        <fullName evidence="5">Inositol 2-dehydrogenase</fullName>
        <ecNumber evidence="5">1.1.1.18</ecNumber>
    </submittedName>
</protein>
<dbReference type="InterPro" id="IPR000683">
    <property type="entry name" value="Gfo/Idh/MocA-like_OxRdtase_N"/>
</dbReference>
<accession>A0A518IY97</accession>
<dbReference type="InterPro" id="IPR036291">
    <property type="entry name" value="NAD(P)-bd_dom_sf"/>
</dbReference>
<evidence type="ECO:0000259" key="4">
    <source>
        <dbReference type="Pfam" id="PF22725"/>
    </source>
</evidence>
<reference evidence="5 6" key="1">
    <citation type="submission" date="2019-02" db="EMBL/GenBank/DDBJ databases">
        <title>Deep-cultivation of Planctomycetes and their phenomic and genomic characterization uncovers novel biology.</title>
        <authorList>
            <person name="Wiegand S."/>
            <person name="Jogler M."/>
            <person name="Boedeker C."/>
            <person name="Pinto D."/>
            <person name="Vollmers J."/>
            <person name="Rivas-Marin E."/>
            <person name="Kohn T."/>
            <person name="Peeters S.H."/>
            <person name="Heuer A."/>
            <person name="Rast P."/>
            <person name="Oberbeckmann S."/>
            <person name="Bunk B."/>
            <person name="Jeske O."/>
            <person name="Meyerdierks A."/>
            <person name="Storesund J.E."/>
            <person name="Kallscheuer N."/>
            <person name="Luecker S."/>
            <person name="Lage O.M."/>
            <person name="Pohl T."/>
            <person name="Merkel B.J."/>
            <person name="Hornburger P."/>
            <person name="Mueller R.-W."/>
            <person name="Bruemmer F."/>
            <person name="Labrenz M."/>
            <person name="Spormann A.M."/>
            <person name="Op den Camp H."/>
            <person name="Overmann J."/>
            <person name="Amann R."/>
            <person name="Jetten M.S.M."/>
            <person name="Mascher T."/>
            <person name="Medema M.H."/>
            <person name="Devos D.P."/>
            <person name="Kaster A.-K."/>
            <person name="Ovreas L."/>
            <person name="Rohde M."/>
            <person name="Galperin M.Y."/>
            <person name="Jogler C."/>
        </authorList>
    </citation>
    <scope>NUCLEOTIDE SEQUENCE [LARGE SCALE GENOMIC DNA]</scope>
    <source>
        <strain evidence="5 6">Mal33</strain>
    </source>
</reference>
<keyword evidence="2 5" id="KW-0560">Oxidoreductase</keyword>